<reference evidence="3" key="1">
    <citation type="submission" date="2023-03" db="EMBL/GenBank/DDBJ databases">
        <title>Electrophorus voltai genome.</title>
        <authorList>
            <person name="Bian C."/>
        </authorList>
    </citation>
    <scope>NUCLEOTIDE SEQUENCE</scope>
    <source>
        <strain evidence="3">CB-2022</strain>
        <tissue evidence="3">Muscle</tissue>
    </source>
</reference>
<sequence>MEPWWRGVDSFRYLGVHILQDLSWSRHTNSLAKKARQHLYHLRCLRDFRLPSEGSMAQVCVVQVRKKGSHMKLHQTTRTGITISIPWSQMMWTPTIPLRDRRSSWPRSMVLQWRRDPLDGFGGSWAGSRPDHDGRYSEADSTGSYLDLAEGYVEYGEKRGCSDVTLESDKGSDHEEDLLMEVEEVSKGKPPPPNDVMSSKEDEPPAPKALPIPRSSGASKQPQARLLKPVAFLLVPTCILEVTSTQKLVHPQPCPTAAKALI</sequence>
<dbReference type="GO" id="GO:0008168">
    <property type="term" value="F:methyltransferase activity"/>
    <property type="evidence" value="ECO:0007669"/>
    <property type="project" value="InterPro"/>
</dbReference>
<proteinExistence type="predicted"/>
<feature type="region of interest" description="Disordered" evidence="1">
    <location>
        <begin position="184"/>
        <end position="223"/>
    </location>
</feature>
<keyword evidence="4" id="KW-1185">Reference proteome</keyword>
<accession>A0AAD8YWI1</accession>
<name>A0AAD8YWI1_9TELE</name>
<protein>
    <recommendedName>
        <fullName evidence="2">Alkylated DNA repair protein AlkB homologue 8 N-terminal domain-containing protein</fullName>
    </recommendedName>
</protein>
<evidence type="ECO:0000313" key="4">
    <source>
        <dbReference type="Proteomes" id="UP001239994"/>
    </source>
</evidence>
<evidence type="ECO:0000256" key="1">
    <source>
        <dbReference type="SAM" id="MobiDB-lite"/>
    </source>
</evidence>
<gene>
    <name evidence="3" type="ORF">P4O66_015984</name>
</gene>
<dbReference type="EMBL" id="JAROKS010000023">
    <property type="protein sequence ID" value="KAK1788380.1"/>
    <property type="molecule type" value="Genomic_DNA"/>
</dbReference>
<dbReference type="Proteomes" id="UP001239994">
    <property type="component" value="Unassembled WGS sequence"/>
</dbReference>
<comment type="caution">
    <text evidence="3">The sequence shown here is derived from an EMBL/GenBank/DDBJ whole genome shotgun (WGS) entry which is preliminary data.</text>
</comment>
<feature type="domain" description="Alkylated DNA repair protein AlkB homologue 8 N-terminal" evidence="2">
    <location>
        <begin position="24"/>
        <end position="51"/>
    </location>
</feature>
<feature type="region of interest" description="Disordered" evidence="1">
    <location>
        <begin position="122"/>
        <end position="141"/>
    </location>
</feature>
<evidence type="ECO:0000313" key="3">
    <source>
        <dbReference type="EMBL" id="KAK1788380.1"/>
    </source>
</evidence>
<feature type="compositionally biased region" description="Basic and acidic residues" evidence="1">
    <location>
        <begin position="129"/>
        <end position="138"/>
    </location>
</feature>
<evidence type="ECO:0000259" key="2">
    <source>
        <dbReference type="Pfam" id="PF09004"/>
    </source>
</evidence>
<dbReference type="InterPro" id="IPR015095">
    <property type="entry name" value="AlkB_hom8_N"/>
</dbReference>
<dbReference type="GO" id="GO:0016706">
    <property type="term" value="F:2-oxoglutarate-dependent dioxygenase activity"/>
    <property type="evidence" value="ECO:0007669"/>
    <property type="project" value="InterPro"/>
</dbReference>
<organism evidence="3 4">
    <name type="scientific">Electrophorus voltai</name>
    <dbReference type="NCBI Taxonomy" id="2609070"/>
    <lineage>
        <taxon>Eukaryota</taxon>
        <taxon>Metazoa</taxon>
        <taxon>Chordata</taxon>
        <taxon>Craniata</taxon>
        <taxon>Vertebrata</taxon>
        <taxon>Euteleostomi</taxon>
        <taxon>Actinopterygii</taxon>
        <taxon>Neopterygii</taxon>
        <taxon>Teleostei</taxon>
        <taxon>Ostariophysi</taxon>
        <taxon>Gymnotiformes</taxon>
        <taxon>Gymnotoidei</taxon>
        <taxon>Gymnotidae</taxon>
        <taxon>Electrophorus</taxon>
    </lineage>
</organism>
<dbReference type="AlphaFoldDB" id="A0AAD8YWI1"/>
<dbReference type="Pfam" id="PF09004">
    <property type="entry name" value="ALKBH8_N"/>
    <property type="match status" value="1"/>
</dbReference>